<dbReference type="KEGG" id="bapi:BBC0122_020180"/>
<dbReference type="STRING" id="1686310.BBC0244_018910"/>
<dbReference type="CDD" id="cd07346">
    <property type="entry name" value="ABC_6TM_exporters"/>
    <property type="match status" value="1"/>
</dbReference>
<dbReference type="RefSeq" id="WP_077993620.1">
    <property type="nucleotide sequence ID" value="NZ_CP015625.1"/>
</dbReference>
<dbReference type="InterPro" id="IPR027417">
    <property type="entry name" value="P-loop_NTPase"/>
</dbReference>
<keyword evidence="3" id="KW-0813">Transport</keyword>
<dbReference type="AlphaFoldDB" id="A0A1U9MKD5"/>
<evidence type="ECO:0000256" key="2">
    <source>
        <dbReference type="ARBA" id="ARBA00005417"/>
    </source>
</evidence>
<evidence type="ECO:0000259" key="10">
    <source>
        <dbReference type="PROSITE" id="PS50893"/>
    </source>
</evidence>
<evidence type="ECO:0000256" key="8">
    <source>
        <dbReference type="ARBA" id="ARBA00023136"/>
    </source>
</evidence>
<dbReference type="PROSITE" id="PS50929">
    <property type="entry name" value="ABC_TM1F"/>
    <property type="match status" value="1"/>
</dbReference>
<dbReference type="EMBL" id="CP015625">
    <property type="protein sequence ID" value="AQT48111.1"/>
    <property type="molecule type" value="Genomic_DNA"/>
</dbReference>
<dbReference type="SUPFAM" id="SSF52540">
    <property type="entry name" value="P-loop containing nucleoside triphosphate hydrolases"/>
    <property type="match status" value="1"/>
</dbReference>
<evidence type="ECO:0000256" key="4">
    <source>
        <dbReference type="ARBA" id="ARBA00022692"/>
    </source>
</evidence>
<dbReference type="PANTHER" id="PTHR24221">
    <property type="entry name" value="ATP-BINDING CASSETTE SUB-FAMILY B"/>
    <property type="match status" value="1"/>
</dbReference>
<dbReference type="InterPro" id="IPR003593">
    <property type="entry name" value="AAA+_ATPase"/>
</dbReference>
<evidence type="ECO:0000256" key="5">
    <source>
        <dbReference type="ARBA" id="ARBA00022741"/>
    </source>
</evidence>
<dbReference type="Gene3D" id="1.20.1560.10">
    <property type="entry name" value="ABC transporter type 1, transmembrane domain"/>
    <property type="match status" value="1"/>
</dbReference>
<dbReference type="Gene3D" id="3.40.50.300">
    <property type="entry name" value="P-loop containing nucleotide triphosphate hydrolases"/>
    <property type="match status" value="1"/>
</dbReference>
<comment type="similarity">
    <text evidence="2">Belongs to the ABC transporter superfamily.</text>
</comment>
<dbReference type="PROSITE" id="PS00211">
    <property type="entry name" value="ABC_TRANSPORTER_1"/>
    <property type="match status" value="1"/>
</dbReference>
<evidence type="ECO:0000256" key="3">
    <source>
        <dbReference type="ARBA" id="ARBA00022448"/>
    </source>
</evidence>
<keyword evidence="7 9" id="KW-1133">Transmembrane helix</keyword>
<keyword evidence="4 9" id="KW-0812">Transmembrane</keyword>
<evidence type="ECO:0000313" key="12">
    <source>
        <dbReference type="EMBL" id="AQT48111.1"/>
    </source>
</evidence>
<organism evidence="12 13">
    <name type="scientific">Bartonella choladocola</name>
    <dbReference type="NCBI Taxonomy" id="2750995"/>
    <lineage>
        <taxon>Bacteria</taxon>
        <taxon>Pseudomonadati</taxon>
        <taxon>Pseudomonadota</taxon>
        <taxon>Alphaproteobacteria</taxon>
        <taxon>Hyphomicrobiales</taxon>
        <taxon>Bartonellaceae</taxon>
        <taxon>Bartonella</taxon>
    </lineage>
</organism>
<dbReference type="GO" id="GO:0005524">
    <property type="term" value="F:ATP binding"/>
    <property type="evidence" value="ECO:0007669"/>
    <property type="project" value="UniProtKB-KW"/>
</dbReference>
<evidence type="ECO:0000313" key="13">
    <source>
        <dbReference type="Proteomes" id="UP000189632"/>
    </source>
</evidence>
<dbReference type="PROSITE" id="PS50893">
    <property type="entry name" value="ABC_TRANSPORTER_2"/>
    <property type="match status" value="1"/>
</dbReference>
<dbReference type="InterPro" id="IPR039421">
    <property type="entry name" value="Type_1_exporter"/>
</dbReference>
<keyword evidence="5" id="KW-0547">Nucleotide-binding</keyword>
<dbReference type="InterPro" id="IPR036640">
    <property type="entry name" value="ABC1_TM_sf"/>
</dbReference>
<dbReference type="Proteomes" id="UP000189632">
    <property type="component" value="Chromosome"/>
</dbReference>
<keyword evidence="6 12" id="KW-0067">ATP-binding</keyword>
<dbReference type="InterPro" id="IPR003439">
    <property type="entry name" value="ABC_transporter-like_ATP-bd"/>
</dbReference>
<sequence length="599" mass="67086">MIIDILTSGFRLSKTRDKQLVHGILWTIVEGFFAALPFVFLFMMLTQAFAKELTIKAAIFFGCGMVLSFLLRIGASAIGAPKIYNGAFTMMGEARLNVAEHLRKLPMGWFNKQRSGDLAGRLTSDITFVEHMWSHFIQPFVAGFSMPVFLTIFLFFVDFRLAIVMLCGFPLTLLALLWTLAMGKSAGLKLAKANSAVQSALLEYVQSITVIRSFGRFGNSWKRLVKILDDQRNAWFHAETRTSPFLSCFGFVLEMSYISLVIFGIYWSANDKLTVAQLLIFLIIALPVYRQLYEVGQAMLMLRLANRSLMRIEALLHEPTLTEPQHPEMPENYEIRFDHVGFSYDKKETNNKEAGNTKMAGHKVLDDISCVIRPQELTAIVGPSGAGKTSFVHLIARLWERTEGKITIGNIDLKDIGTENLHRLIGMVFQDVLLFSGTVYDNIKIGKEDASREEIIEAAKQAEAHQFIMALPEGYDTVLDEHGSSLSGGEQQRISIARAFLKNAPILLLDEATASLDPSAEAEIQRAMNALTRTRTVVVIAHRLNSIRRADHIIVLKNGKIVEEGTHDTLVKADGLYQKLWNNQNKARGVLPQTEAILN</sequence>
<protein>
    <submittedName>
        <fullName evidence="12">ATP-binding cassette, subfamily B</fullName>
    </submittedName>
</protein>
<evidence type="ECO:0000259" key="11">
    <source>
        <dbReference type="PROSITE" id="PS50929"/>
    </source>
</evidence>
<dbReference type="PANTHER" id="PTHR24221:SF397">
    <property type="entry name" value="ABC TRANSPORTER, ATP-BINDING TRANSMEMBRANE PROTEIN"/>
    <property type="match status" value="1"/>
</dbReference>
<accession>A0A1U9MKD5</accession>
<keyword evidence="13" id="KW-1185">Reference proteome</keyword>
<dbReference type="GO" id="GO:0016887">
    <property type="term" value="F:ATP hydrolysis activity"/>
    <property type="evidence" value="ECO:0007669"/>
    <property type="project" value="InterPro"/>
</dbReference>
<gene>
    <name evidence="12" type="ORF">BBC0122_020180</name>
</gene>
<dbReference type="Pfam" id="PF00664">
    <property type="entry name" value="ABC_membrane"/>
    <property type="match status" value="1"/>
</dbReference>
<feature type="transmembrane region" description="Helical" evidence="9">
    <location>
        <begin position="273"/>
        <end position="293"/>
    </location>
</feature>
<feature type="domain" description="ABC transporter" evidence="10">
    <location>
        <begin position="335"/>
        <end position="583"/>
    </location>
</feature>
<dbReference type="FunFam" id="3.40.50.300:FF:000287">
    <property type="entry name" value="Multidrug ABC transporter ATP-binding protein"/>
    <property type="match status" value="1"/>
</dbReference>
<dbReference type="InterPro" id="IPR017871">
    <property type="entry name" value="ABC_transporter-like_CS"/>
</dbReference>
<feature type="transmembrane region" description="Helical" evidence="9">
    <location>
        <begin position="136"/>
        <end position="156"/>
    </location>
</feature>
<dbReference type="GO" id="GO:0034040">
    <property type="term" value="F:ATPase-coupled lipid transmembrane transporter activity"/>
    <property type="evidence" value="ECO:0007669"/>
    <property type="project" value="TreeGrafter"/>
</dbReference>
<dbReference type="GO" id="GO:0140359">
    <property type="term" value="F:ABC-type transporter activity"/>
    <property type="evidence" value="ECO:0007669"/>
    <property type="project" value="InterPro"/>
</dbReference>
<dbReference type="Pfam" id="PF00005">
    <property type="entry name" value="ABC_tran"/>
    <property type="match status" value="1"/>
</dbReference>
<evidence type="ECO:0000256" key="9">
    <source>
        <dbReference type="SAM" id="Phobius"/>
    </source>
</evidence>
<reference evidence="12 13" key="1">
    <citation type="submission" date="2016-11" db="EMBL/GenBank/DDBJ databases">
        <title>Comparative genomics of Bartonella apis.</title>
        <authorList>
            <person name="Engel P."/>
        </authorList>
    </citation>
    <scope>NUCLEOTIDE SEQUENCE [LARGE SCALE GENOMIC DNA]</scope>
    <source>
        <strain evidence="12 13">BBC0122</strain>
    </source>
</reference>
<proteinExistence type="inferred from homology"/>
<dbReference type="InterPro" id="IPR011527">
    <property type="entry name" value="ABC1_TM_dom"/>
</dbReference>
<evidence type="ECO:0000256" key="7">
    <source>
        <dbReference type="ARBA" id="ARBA00022989"/>
    </source>
</evidence>
<feature type="transmembrane region" description="Helical" evidence="9">
    <location>
        <begin position="20"/>
        <end position="45"/>
    </location>
</feature>
<dbReference type="SUPFAM" id="SSF90123">
    <property type="entry name" value="ABC transporter transmembrane region"/>
    <property type="match status" value="1"/>
</dbReference>
<feature type="transmembrane region" description="Helical" evidence="9">
    <location>
        <begin position="57"/>
        <end position="75"/>
    </location>
</feature>
<name>A0A1U9MKD5_9HYPH</name>
<evidence type="ECO:0000256" key="6">
    <source>
        <dbReference type="ARBA" id="ARBA00022840"/>
    </source>
</evidence>
<feature type="transmembrane region" description="Helical" evidence="9">
    <location>
        <begin position="245"/>
        <end position="267"/>
    </location>
</feature>
<feature type="transmembrane region" description="Helical" evidence="9">
    <location>
        <begin position="162"/>
        <end position="182"/>
    </location>
</feature>
<evidence type="ECO:0000256" key="1">
    <source>
        <dbReference type="ARBA" id="ARBA00004651"/>
    </source>
</evidence>
<dbReference type="SMART" id="SM00382">
    <property type="entry name" value="AAA"/>
    <property type="match status" value="1"/>
</dbReference>
<keyword evidence="8 9" id="KW-0472">Membrane</keyword>
<comment type="subcellular location">
    <subcellularLocation>
        <location evidence="1">Cell membrane</location>
        <topology evidence="1">Multi-pass membrane protein</topology>
    </subcellularLocation>
</comment>
<dbReference type="GO" id="GO:0005886">
    <property type="term" value="C:plasma membrane"/>
    <property type="evidence" value="ECO:0007669"/>
    <property type="project" value="UniProtKB-SubCell"/>
</dbReference>
<feature type="domain" description="ABC transmembrane type-1" evidence="11">
    <location>
        <begin position="23"/>
        <end position="304"/>
    </location>
</feature>
<dbReference type="OrthoDB" id="9806127at2"/>